<evidence type="ECO:0000256" key="1">
    <source>
        <dbReference type="SAM" id="MobiDB-lite"/>
    </source>
</evidence>
<sequence>MGGTPDNHHDTDCGVEKDGDADSDVDAYAQPFEGTEEIEIEEEEGEFCEESGRYEGVAEEGNGLWGGGWVVS</sequence>
<accession>A0A4Z1HG58</accession>
<protein>
    <submittedName>
        <fullName evidence="2">Uncharacterized protein</fullName>
    </submittedName>
</protein>
<dbReference type="EMBL" id="PQXN01000597">
    <property type="protein sequence ID" value="TGO44123.1"/>
    <property type="molecule type" value="Genomic_DNA"/>
</dbReference>
<comment type="caution">
    <text evidence="2">The sequence shown here is derived from an EMBL/GenBank/DDBJ whole genome shotgun (WGS) entry which is preliminary data.</text>
</comment>
<organism evidence="2 3">
    <name type="scientific">Botryotinia convoluta</name>
    <dbReference type="NCBI Taxonomy" id="54673"/>
    <lineage>
        <taxon>Eukaryota</taxon>
        <taxon>Fungi</taxon>
        <taxon>Dikarya</taxon>
        <taxon>Ascomycota</taxon>
        <taxon>Pezizomycotina</taxon>
        <taxon>Leotiomycetes</taxon>
        <taxon>Helotiales</taxon>
        <taxon>Sclerotiniaceae</taxon>
        <taxon>Botryotinia</taxon>
    </lineage>
</organism>
<feature type="region of interest" description="Disordered" evidence="1">
    <location>
        <begin position="52"/>
        <end position="72"/>
    </location>
</feature>
<feature type="region of interest" description="Disordered" evidence="1">
    <location>
        <begin position="1"/>
        <end position="26"/>
    </location>
</feature>
<reference evidence="2 3" key="1">
    <citation type="submission" date="2017-12" db="EMBL/GenBank/DDBJ databases">
        <title>Comparative genomics of Botrytis spp.</title>
        <authorList>
            <person name="Valero-Jimenez C.A."/>
            <person name="Tapia P."/>
            <person name="Veloso J."/>
            <person name="Silva-Moreno E."/>
            <person name="Staats M."/>
            <person name="Valdes J.H."/>
            <person name="Van Kan J.A.L."/>
        </authorList>
    </citation>
    <scope>NUCLEOTIDE SEQUENCE [LARGE SCALE GENOMIC DNA]</scope>
    <source>
        <strain evidence="2 3">MUCL11595</strain>
    </source>
</reference>
<dbReference type="Proteomes" id="UP000297527">
    <property type="component" value="Unassembled WGS sequence"/>
</dbReference>
<feature type="compositionally biased region" description="Gly residues" evidence="1">
    <location>
        <begin position="63"/>
        <end position="72"/>
    </location>
</feature>
<name>A0A4Z1HG58_9HELO</name>
<gene>
    <name evidence="2" type="ORF">BCON_0599g00040</name>
</gene>
<evidence type="ECO:0000313" key="2">
    <source>
        <dbReference type="EMBL" id="TGO44123.1"/>
    </source>
</evidence>
<evidence type="ECO:0000313" key="3">
    <source>
        <dbReference type="Proteomes" id="UP000297527"/>
    </source>
</evidence>
<dbReference type="OrthoDB" id="3561787at2759"/>
<proteinExistence type="predicted"/>
<feature type="compositionally biased region" description="Basic and acidic residues" evidence="1">
    <location>
        <begin position="1"/>
        <end position="20"/>
    </location>
</feature>
<dbReference type="AlphaFoldDB" id="A0A4Z1HG58"/>
<keyword evidence="3" id="KW-1185">Reference proteome</keyword>